<dbReference type="RefSeq" id="WP_250933512.1">
    <property type="nucleotide sequence ID" value="NZ_JAMQBK010000123.1"/>
</dbReference>
<dbReference type="EMBL" id="JAMQBK010000123">
    <property type="protein sequence ID" value="MCM2375059.1"/>
    <property type="molecule type" value="Genomic_DNA"/>
</dbReference>
<dbReference type="GO" id="GO:0016301">
    <property type="term" value="F:kinase activity"/>
    <property type="evidence" value="ECO:0007669"/>
    <property type="project" value="UniProtKB-KW"/>
</dbReference>
<keyword evidence="2 4" id="KW-0418">Kinase</keyword>
<evidence type="ECO:0000313" key="4">
    <source>
        <dbReference type="EMBL" id="MCM2375059.1"/>
    </source>
</evidence>
<name>A0ABT0UDU6_9BACT</name>
<dbReference type="InterPro" id="IPR011611">
    <property type="entry name" value="PfkB_dom"/>
</dbReference>
<dbReference type="Gene3D" id="3.40.1190.20">
    <property type="match status" value="1"/>
</dbReference>
<proteinExistence type="predicted"/>
<gene>
    <name evidence="4" type="ORF">NB063_30935</name>
</gene>
<dbReference type="Proteomes" id="UP001202961">
    <property type="component" value="Unassembled WGS sequence"/>
</dbReference>
<protein>
    <submittedName>
        <fullName evidence="4">Carbohydrate kinase family protein</fullName>
    </submittedName>
</protein>
<keyword evidence="1" id="KW-0808">Transferase</keyword>
<evidence type="ECO:0000256" key="2">
    <source>
        <dbReference type="ARBA" id="ARBA00022777"/>
    </source>
</evidence>
<feature type="domain" description="Carbohydrate kinase PfkB" evidence="3">
    <location>
        <begin position="11"/>
        <end position="322"/>
    </location>
</feature>
<sequence length="348" mass="37536">MQQENKKGIGFFGSIVVDRVLNIESWPAEGTLGLIQGRETLGTGGSAWNDPVNIRAIDADVPLYACGVIGDDAMGRYALNHLQERSIDTSHVDVANDADTSYSIVSNSRASGLRTHLHAKGACDRFTCAHIDAFASRLAIAHLGYLMLLEALEREEGSELMAVRALRSLGEKADKVAVDIVSLDNSTDRFRKIVTPCLPHVDYLIINEFEAGQITGEEIRNADHSLDGQACLRAARELLRQGVRDTVIIHFPEGALGMSTSSTEFCPSFEVPQQEIDCVVGAGDAFTSAALYGFYRGRTLAECLLLGNANARHNIVSSSCTDGVVSLASLEETIANEPQRASILQIDG</sequence>
<evidence type="ECO:0000256" key="1">
    <source>
        <dbReference type="ARBA" id="ARBA00022679"/>
    </source>
</evidence>
<keyword evidence="5" id="KW-1185">Reference proteome</keyword>
<evidence type="ECO:0000313" key="5">
    <source>
        <dbReference type="Proteomes" id="UP001202961"/>
    </source>
</evidence>
<comment type="caution">
    <text evidence="4">The sequence shown here is derived from an EMBL/GenBank/DDBJ whole genome shotgun (WGS) entry which is preliminary data.</text>
</comment>
<reference evidence="4 5" key="1">
    <citation type="journal article" date="2022" name="Syst. Appl. Microbiol.">
        <title>Rhodopirellula aestuarii sp. nov., a novel member of the genus Rhodopirellula isolated from brackish sediments collected in the Tagus River estuary, Portugal.</title>
        <authorList>
            <person name="Vitorino I.R."/>
            <person name="Klimek D."/>
            <person name="Calusinska M."/>
            <person name="Lobo-da-Cunha A."/>
            <person name="Vasconcelos V."/>
            <person name="Lage O.M."/>
        </authorList>
    </citation>
    <scope>NUCLEOTIDE SEQUENCE [LARGE SCALE GENOMIC DNA]</scope>
    <source>
        <strain evidence="4 5">ICT_H3.1</strain>
    </source>
</reference>
<organism evidence="4 5">
    <name type="scientific">Aporhodopirellula aestuarii</name>
    <dbReference type="NCBI Taxonomy" id="2950107"/>
    <lineage>
        <taxon>Bacteria</taxon>
        <taxon>Pseudomonadati</taxon>
        <taxon>Planctomycetota</taxon>
        <taxon>Planctomycetia</taxon>
        <taxon>Pirellulales</taxon>
        <taxon>Pirellulaceae</taxon>
        <taxon>Aporhodopirellula</taxon>
    </lineage>
</organism>
<accession>A0ABT0UDU6</accession>
<dbReference type="InterPro" id="IPR029056">
    <property type="entry name" value="Ribokinase-like"/>
</dbReference>
<dbReference type="SUPFAM" id="SSF53613">
    <property type="entry name" value="Ribokinase-like"/>
    <property type="match status" value="1"/>
</dbReference>
<dbReference type="PANTHER" id="PTHR10584:SF166">
    <property type="entry name" value="RIBOKINASE"/>
    <property type="match status" value="1"/>
</dbReference>
<dbReference type="Pfam" id="PF00294">
    <property type="entry name" value="PfkB"/>
    <property type="match status" value="1"/>
</dbReference>
<evidence type="ECO:0000259" key="3">
    <source>
        <dbReference type="Pfam" id="PF00294"/>
    </source>
</evidence>
<dbReference type="PANTHER" id="PTHR10584">
    <property type="entry name" value="SUGAR KINASE"/>
    <property type="match status" value="1"/>
</dbReference>